<feature type="signal peptide" evidence="1">
    <location>
        <begin position="1"/>
        <end position="24"/>
    </location>
</feature>
<dbReference type="eggNOG" id="COG0667">
    <property type="taxonomic scope" value="Bacteria"/>
</dbReference>
<dbReference type="PANTHER" id="PTHR42686">
    <property type="entry name" value="GH17980P-RELATED"/>
    <property type="match status" value="1"/>
</dbReference>
<feature type="chain" id="PRO_5001886865" evidence="1">
    <location>
        <begin position="25"/>
        <end position="396"/>
    </location>
</feature>
<dbReference type="Gene3D" id="3.20.20.100">
    <property type="entry name" value="NADP-dependent oxidoreductase domain"/>
    <property type="match status" value="1"/>
</dbReference>
<organism evidence="3 4">
    <name type="scientific">Pectobacterium betavasculorum</name>
    <dbReference type="NCBI Taxonomy" id="55207"/>
    <lineage>
        <taxon>Bacteria</taxon>
        <taxon>Pseudomonadati</taxon>
        <taxon>Pseudomonadota</taxon>
        <taxon>Gammaproteobacteria</taxon>
        <taxon>Enterobacterales</taxon>
        <taxon>Pectobacteriaceae</taxon>
        <taxon>Pectobacterium</taxon>
    </lineage>
</organism>
<evidence type="ECO:0000259" key="2">
    <source>
        <dbReference type="Pfam" id="PF00248"/>
    </source>
</evidence>
<gene>
    <name evidence="3" type="ORF">KP22_15960</name>
</gene>
<keyword evidence="1" id="KW-0732">Signal</keyword>
<dbReference type="InterPro" id="IPR020471">
    <property type="entry name" value="AKR"/>
</dbReference>
<proteinExistence type="predicted"/>
<dbReference type="RefSeq" id="WP_039325150.1">
    <property type="nucleotide sequence ID" value="NZ_JQHM01000008.1"/>
</dbReference>
<dbReference type="Pfam" id="PF00248">
    <property type="entry name" value="Aldo_ket_red"/>
    <property type="match status" value="1"/>
</dbReference>
<dbReference type="Proteomes" id="UP000032874">
    <property type="component" value="Unassembled WGS sequence"/>
</dbReference>
<protein>
    <submittedName>
        <fullName evidence="3">L-fucose dehydrogenase</fullName>
    </submittedName>
</protein>
<comment type="caution">
    <text evidence="3">The sequence shown here is derived from an EMBL/GenBank/DDBJ whole genome shotgun (WGS) entry which is preliminary data.</text>
</comment>
<dbReference type="STRING" id="55207.KP22_15960"/>
<feature type="domain" description="NADP-dependent oxidoreductase" evidence="2">
    <location>
        <begin position="76"/>
        <end position="384"/>
    </location>
</feature>
<name>A0A093RSV8_9GAMM</name>
<dbReference type="GO" id="GO:0016491">
    <property type="term" value="F:oxidoreductase activity"/>
    <property type="evidence" value="ECO:0007669"/>
    <property type="project" value="InterPro"/>
</dbReference>
<dbReference type="AlphaFoldDB" id="A0A093RSV8"/>
<evidence type="ECO:0000256" key="1">
    <source>
        <dbReference type="SAM" id="SignalP"/>
    </source>
</evidence>
<dbReference type="PROSITE" id="PS51318">
    <property type="entry name" value="TAT"/>
    <property type="match status" value="1"/>
</dbReference>
<reference evidence="3 4" key="1">
    <citation type="submission" date="2014-08" db="EMBL/GenBank/DDBJ databases">
        <title>Genome sequences of NCPPB Pectobacterium isolates.</title>
        <authorList>
            <person name="Glover R.H."/>
            <person name="Sapp M."/>
            <person name="Elphinstone J."/>
        </authorList>
    </citation>
    <scope>NUCLEOTIDE SEQUENCE [LARGE SCALE GENOMIC DNA]</scope>
    <source>
        <strain evidence="3 4">NCPPB 2795</strain>
    </source>
</reference>
<dbReference type="GO" id="GO:0005829">
    <property type="term" value="C:cytosol"/>
    <property type="evidence" value="ECO:0007669"/>
    <property type="project" value="TreeGrafter"/>
</dbReference>
<dbReference type="InterPro" id="IPR006311">
    <property type="entry name" value="TAT_signal"/>
</dbReference>
<sequence>MERRNFLKLAAGSAALVATGRAFAQTDNANGVISAFQPLTVQGTVLPTRGRVTGTALPLNAPATKDIRYRTPFRFGMGGTQIGNIFAPISDELAHSTLQAAWDGGVRYYDTSPFYGHGLSEHRLGRFLRDKPRDQYLVSTKVGRIFHPSRTPLPDSLWADKLNFSYEYDYTAAGARRSVEDSLQRLGLSSIDIVYIHDLSPDNTELPTPWTTSFEIARNGAMAELERMRSEGLIKAWGFGINRADAAVMAAALDKGLTPDIVLLACQYSIIDHQETLTKTFPALAKKGITVTVGTPLNDGFLGGRNRYHFSNDLPPGVVEKRARLATIADRHGIDIRTAALQFAAAPPIVSAIIPGARAPGQVEANIQSMKVSIPKGFWDELREQKLIAADAPIPT</sequence>
<dbReference type="SUPFAM" id="SSF51430">
    <property type="entry name" value="NAD(P)-linked oxidoreductase"/>
    <property type="match status" value="1"/>
</dbReference>
<dbReference type="CDD" id="cd19152">
    <property type="entry name" value="AKR_AKR15A"/>
    <property type="match status" value="1"/>
</dbReference>
<evidence type="ECO:0000313" key="3">
    <source>
        <dbReference type="EMBL" id="KFX03569.1"/>
    </source>
</evidence>
<dbReference type="EMBL" id="JQHM01000008">
    <property type="protein sequence ID" value="KFX03569.1"/>
    <property type="molecule type" value="Genomic_DNA"/>
</dbReference>
<accession>A0A093RSV8</accession>
<dbReference type="PANTHER" id="PTHR42686:SF1">
    <property type="entry name" value="GH17980P-RELATED"/>
    <property type="match status" value="1"/>
</dbReference>
<dbReference type="InterPro" id="IPR036812">
    <property type="entry name" value="NAD(P)_OxRdtase_dom_sf"/>
</dbReference>
<dbReference type="InterPro" id="IPR023210">
    <property type="entry name" value="NADP_OxRdtase_dom"/>
</dbReference>
<evidence type="ECO:0000313" key="4">
    <source>
        <dbReference type="Proteomes" id="UP000032874"/>
    </source>
</evidence>